<dbReference type="GO" id="GO:0006188">
    <property type="term" value="P:IMP biosynthetic process"/>
    <property type="evidence" value="ECO:0007669"/>
    <property type="project" value="InterPro"/>
</dbReference>
<evidence type="ECO:0000259" key="6">
    <source>
        <dbReference type="Pfam" id="PF08328"/>
    </source>
</evidence>
<dbReference type="Pfam" id="PF08328">
    <property type="entry name" value="ASL_C"/>
    <property type="match status" value="1"/>
</dbReference>
<keyword evidence="3" id="KW-0658">Purine biosynthesis</keyword>
<dbReference type="PANTHER" id="PTHR43411">
    <property type="entry name" value="ADENYLOSUCCINATE LYASE"/>
    <property type="match status" value="1"/>
</dbReference>
<protein>
    <submittedName>
        <fullName evidence="7">Adenylosuccinate lyase</fullName>
    </submittedName>
</protein>
<keyword evidence="8" id="KW-1185">Reference proteome</keyword>
<evidence type="ECO:0000259" key="5">
    <source>
        <dbReference type="Pfam" id="PF00206"/>
    </source>
</evidence>
<dbReference type="PROSITE" id="PS00163">
    <property type="entry name" value="FUMARATE_LYASES"/>
    <property type="match status" value="1"/>
</dbReference>
<dbReference type="InterPro" id="IPR047136">
    <property type="entry name" value="PurB_bact"/>
</dbReference>
<proteinExistence type="predicted"/>
<evidence type="ECO:0000256" key="4">
    <source>
        <dbReference type="SAM" id="MobiDB-lite"/>
    </source>
</evidence>
<evidence type="ECO:0000313" key="8">
    <source>
        <dbReference type="Proteomes" id="UP000237105"/>
    </source>
</evidence>
<evidence type="ECO:0000256" key="2">
    <source>
        <dbReference type="ARBA" id="ARBA00004734"/>
    </source>
</evidence>
<evidence type="ECO:0000313" key="7">
    <source>
        <dbReference type="EMBL" id="PON31459.1"/>
    </source>
</evidence>
<keyword evidence="7" id="KW-0456">Lyase</keyword>
<sequence>MELLALNSRHTPLRTNTSTTKPNERPPTFFLSLTWRMPSSPTLRATLKEVGIATEKTVKKMSRDLEYSTLTALSPLDGRYWGKVKDLAPFMSEYALIYYRVLVEVQWLIKLSQIPGIEEVPSFSDDAHSFLEGIVYGFTLDDALEIKKIERVTNHDVKAVEYFLKQKCQLHSEIVKVLEFFHFACTSEDINNLAHALMLKEALANSIFPVVDCLIEAIVKMAKDNAHVPMLSRTHGQPASPTTLGKEMAIFAVRLSRERRDISQVEIMGKFAGAVGNYNAHLVAYPGIKWPQIAEEFVISLGLSFNPYVSQQITKAGEIGSSTMPHKVNPIDFENSEGNLGVANGTLSHLSTKLPISRFQRDLTDSTVLRNMGVGLGHSLLAYKSTLQGIGKLQVNEARLSEDLDNCWEVLAEPIQTVMRRHGVPEPYEKLKELTRGRAVTKESIRAFIEGLKLPKEAKTELLKLTPHSYVGAAVDLARTTEEAVKLVNVSC</sequence>
<dbReference type="PANTHER" id="PTHR43411:SF1">
    <property type="entry name" value="ADENYLOSUCCINATE LYASE"/>
    <property type="match status" value="1"/>
</dbReference>
<dbReference type="Pfam" id="PF00206">
    <property type="entry name" value="Lyase_1"/>
    <property type="match status" value="1"/>
</dbReference>
<gene>
    <name evidence="7" type="primary">PanASL</name>
    <name evidence="7" type="ORF">PanWU01x14_369770</name>
</gene>
<dbReference type="SUPFAM" id="SSF48557">
    <property type="entry name" value="L-aspartase-like"/>
    <property type="match status" value="1"/>
</dbReference>
<organism evidence="7 8">
    <name type="scientific">Parasponia andersonii</name>
    <name type="common">Sponia andersonii</name>
    <dbReference type="NCBI Taxonomy" id="3476"/>
    <lineage>
        <taxon>Eukaryota</taxon>
        <taxon>Viridiplantae</taxon>
        <taxon>Streptophyta</taxon>
        <taxon>Embryophyta</taxon>
        <taxon>Tracheophyta</taxon>
        <taxon>Spermatophyta</taxon>
        <taxon>Magnoliopsida</taxon>
        <taxon>eudicotyledons</taxon>
        <taxon>Gunneridae</taxon>
        <taxon>Pentapetalae</taxon>
        <taxon>rosids</taxon>
        <taxon>fabids</taxon>
        <taxon>Rosales</taxon>
        <taxon>Cannabaceae</taxon>
        <taxon>Parasponia</taxon>
    </lineage>
</organism>
<dbReference type="InterPro" id="IPR013539">
    <property type="entry name" value="PurB_C"/>
</dbReference>
<reference evidence="8" key="1">
    <citation type="submission" date="2016-06" db="EMBL/GenBank/DDBJ databases">
        <title>Parallel loss of symbiosis genes in relatives of nitrogen-fixing non-legume Parasponia.</title>
        <authorList>
            <person name="Van Velzen R."/>
            <person name="Holmer R."/>
            <person name="Bu F."/>
            <person name="Rutten L."/>
            <person name="Van Zeijl A."/>
            <person name="Liu W."/>
            <person name="Santuari L."/>
            <person name="Cao Q."/>
            <person name="Sharma T."/>
            <person name="Shen D."/>
            <person name="Roswanjaya Y."/>
            <person name="Wardhani T."/>
            <person name="Kalhor M.S."/>
            <person name="Jansen J."/>
            <person name="Van den Hoogen J."/>
            <person name="Gungor B."/>
            <person name="Hartog M."/>
            <person name="Hontelez J."/>
            <person name="Verver J."/>
            <person name="Yang W.-C."/>
            <person name="Schijlen E."/>
            <person name="Repin R."/>
            <person name="Schilthuizen M."/>
            <person name="Schranz E."/>
            <person name="Heidstra R."/>
            <person name="Miyata K."/>
            <person name="Fedorova E."/>
            <person name="Kohlen W."/>
            <person name="Bisseling T."/>
            <person name="Smit S."/>
            <person name="Geurts R."/>
        </authorList>
    </citation>
    <scope>NUCLEOTIDE SEQUENCE [LARGE SCALE GENOMIC DNA]</scope>
    <source>
        <strain evidence="8">cv. WU1-14</strain>
    </source>
</reference>
<dbReference type="InterPro" id="IPR008948">
    <property type="entry name" value="L-Aspartase-like"/>
</dbReference>
<evidence type="ECO:0000256" key="3">
    <source>
        <dbReference type="ARBA" id="ARBA00022755"/>
    </source>
</evidence>
<dbReference type="FunFam" id="1.10.275.10:FF:000003">
    <property type="entry name" value="Adenylosuccinate lyase"/>
    <property type="match status" value="1"/>
</dbReference>
<dbReference type="OrthoDB" id="406045at2759"/>
<feature type="domain" description="Adenylosuccinate lyase PurB C-terminal" evidence="6">
    <location>
        <begin position="357"/>
        <end position="471"/>
    </location>
</feature>
<dbReference type="Gene3D" id="1.10.40.30">
    <property type="entry name" value="Fumarase/aspartase (C-terminal domain)"/>
    <property type="match status" value="1"/>
</dbReference>
<dbReference type="GO" id="GO:0004018">
    <property type="term" value="F:N6-(1,2-dicarboxyethyl)AMP AMP-lyase (fumarate-forming) activity"/>
    <property type="evidence" value="ECO:0007669"/>
    <property type="project" value="InterPro"/>
</dbReference>
<accession>A0A2P5A4N3</accession>
<dbReference type="EMBL" id="JXTB01001044">
    <property type="protein sequence ID" value="PON31459.1"/>
    <property type="molecule type" value="Genomic_DNA"/>
</dbReference>
<dbReference type="InterPro" id="IPR020557">
    <property type="entry name" value="Fumarate_lyase_CS"/>
</dbReference>
<dbReference type="InterPro" id="IPR022761">
    <property type="entry name" value="Fumarate_lyase_N"/>
</dbReference>
<feature type="compositionally biased region" description="Polar residues" evidence="4">
    <location>
        <begin position="8"/>
        <end position="21"/>
    </location>
</feature>
<comment type="pathway">
    <text evidence="2">Purine metabolism; AMP biosynthesis via de novo pathway; AMP from IMP: step 2/2.</text>
</comment>
<dbReference type="STRING" id="3476.A0A2P5A4N3"/>
<dbReference type="Proteomes" id="UP000237105">
    <property type="component" value="Unassembled WGS sequence"/>
</dbReference>
<comment type="caution">
    <text evidence="7">The sequence shown here is derived from an EMBL/GenBank/DDBJ whole genome shotgun (WGS) entry which is preliminary data.</text>
</comment>
<feature type="region of interest" description="Disordered" evidence="4">
    <location>
        <begin position="1"/>
        <end position="24"/>
    </location>
</feature>
<evidence type="ECO:0000256" key="1">
    <source>
        <dbReference type="ARBA" id="ARBA00004706"/>
    </source>
</evidence>
<feature type="domain" description="Fumarate lyase N-terminal" evidence="5">
    <location>
        <begin position="110"/>
        <end position="313"/>
    </location>
</feature>
<name>A0A2P5A4N3_PARAD</name>
<comment type="pathway">
    <text evidence="1">Purine metabolism; IMP biosynthesis via de novo pathway; 5-amino-1-(5-phospho-D-ribosyl)imidazole-4-carboxamide from 5-amino-1-(5-phospho-D-ribosyl)imidazole-4-carboxylate: step 2/2.</text>
</comment>
<dbReference type="Gene3D" id="1.20.200.10">
    <property type="entry name" value="Fumarase/aspartase (Central domain)"/>
    <property type="match status" value="2"/>
</dbReference>
<dbReference type="InterPro" id="IPR024083">
    <property type="entry name" value="Fumarase/histidase_N"/>
</dbReference>
<dbReference type="AlphaFoldDB" id="A0A2P5A4N3"/>
<dbReference type="Gene3D" id="1.10.275.10">
    <property type="entry name" value="Fumarase/aspartase (N-terminal domain)"/>
    <property type="match status" value="1"/>
</dbReference>